<keyword evidence="5 6" id="KW-0539">Nucleus</keyword>
<dbReference type="InterPro" id="IPR036322">
    <property type="entry name" value="WD40_repeat_dom_sf"/>
</dbReference>
<dbReference type="GO" id="GO:0106004">
    <property type="term" value="P:tRNA (guanine-N7)-methylation"/>
    <property type="evidence" value="ECO:0007669"/>
    <property type="project" value="UniProtKB-UniRule"/>
</dbReference>
<protein>
    <recommendedName>
        <fullName evidence="11">Transfer RNA methyltransferase 82</fullName>
    </recommendedName>
</protein>
<feature type="region of interest" description="Disordered" evidence="8">
    <location>
        <begin position="203"/>
        <end position="226"/>
    </location>
</feature>
<keyword evidence="3 6" id="KW-0819">tRNA processing</keyword>
<dbReference type="PANTHER" id="PTHR16288">
    <property type="entry name" value="WD40 REPEAT PROTEIN 4"/>
    <property type="match status" value="1"/>
</dbReference>
<dbReference type="InterPro" id="IPR028884">
    <property type="entry name" value="Trm82"/>
</dbReference>
<proteinExistence type="inferred from homology"/>
<keyword evidence="4 6" id="KW-0677">Repeat</keyword>
<dbReference type="HAMAP" id="MF_03056">
    <property type="entry name" value="TRM82"/>
    <property type="match status" value="1"/>
</dbReference>
<dbReference type="GO" id="GO:0005829">
    <property type="term" value="C:cytosol"/>
    <property type="evidence" value="ECO:0007669"/>
    <property type="project" value="TreeGrafter"/>
</dbReference>
<sequence length="386" mass="41590">MHLPYQCVAALGQSGIVAAARGTSIFTFGADGSVLSSWEHPATQHQATAADNATENGADGAVKADQGETSSPTKRRKIETEAGVQAVTADTQEGKVSAEGDAKGSDQIKAKKGRRSTKPSDYKGQEQPHVIMLRATQEGSHLIAVTGTDKAIWVFQHDGQGQLKELSQRSMPKRPCDLTVTSDNNTILVADKFGDVYSLPLIPSASSEGTETPKAPRPLEAKGPNSFTVHTQRNLKALIDQEHQRQHNPQPKTKEVPTFVHELLIGHVSMLTSVTVASAEGKPYIITADRDEHIRVSRGIPQSYVIENFCLGHTAFVNALCLAREDILVSGGGDNELYVWDWRSGVLQGKADLLNHVRQVVPDASKVAVTQLVSSGDGFVFAICER</sequence>
<evidence type="ECO:0000256" key="8">
    <source>
        <dbReference type="SAM" id="MobiDB-lite"/>
    </source>
</evidence>
<feature type="compositionally biased region" description="Polar residues" evidence="8">
    <location>
        <begin position="43"/>
        <end position="55"/>
    </location>
</feature>
<dbReference type="OrthoDB" id="339900at2759"/>
<accession>A0A9P8RID2</accession>
<evidence type="ECO:0000256" key="1">
    <source>
        <dbReference type="ARBA" id="ARBA00004123"/>
    </source>
</evidence>
<dbReference type="InterPro" id="IPR015943">
    <property type="entry name" value="WD40/YVTN_repeat-like_dom_sf"/>
</dbReference>
<organism evidence="9 10">
    <name type="scientific">Truncatella angustata</name>
    <dbReference type="NCBI Taxonomy" id="152316"/>
    <lineage>
        <taxon>Eukaryota</taxon>
        <taxon>Fungi</taxon>
        <taxon>Dikarya</taxon>
        <taxon>Ascomycota</taxon>
        <taxon>Pezizomycotina</taxon>
        <taxon>Sordariomycetes</taxon>
        <taxon>Xylariomycetidae</taxon>
        <taxon>Amphisphaeriales</taxon>
        <taxon>Sporocadaceae</taxon>
        <taxon>Truncatella</taxon>
    </lineage>
</organism>
<evidence type="ECO:0000256" key="4">
    <source>
        <dbReference type="ARBA" id="ARBA00022737"/>
    </source>
</evidence>
<gene>
    <name evidence="9" type="ORF">BKA67DRAFT_102996</name>
</gene>
<comment type="subcellular location">
    <subcellularLocation>
        <location evidence="1 6">Nucleus</location>
    </subcellularLocation>
</comment>
<evidence type="ECO:0000313" key="10">
    <source>
        <dbReference type="Proteomes" id="UP000758603"/>
    </source>
</evidence>
<evidence type="ECO:0000256" key="3">
    <source>
        <dbReference type="ARBA" id="ARBA00022694"/>
    </source>
</evidence>
<evidence type="ECO:0008006" key="11">
    <source>
        <dbReference type="Google" id="ProtNLM"/>
    </source>
</evidence>
<dbReference type="InterPro" id="IPR001680">
    <property type="entry name" value="WD40_rpt"/>
</dbReference>
<dbReference type="PROSITE" id="PS50082">
    <property type="entry name" value="WD_REPEATS_2"/>
    <property type="match status" value="1"/>
</dbReference>
<dbReference type="Proteomes" id="UP000758603">
    <property type="component" value="Unassembled WGS sequence"/>
</dbReference>
<keyword evidence="2 6" id="KW-0853">WD repeat</keyword>
<evidence type="ECO:0000256" key="2">
    <source>
        <dbReference type="ARBA" id="ARBA00022574"/>
    </source>
</evidence>
<evidence type="ECO:0000256" key="5">
    <source>
        <dbReference type="ARBA" id="ARBA00023242"/>
    </source>
</evidence>
<dbReference type="Gene3D" id="2.130.10.10">
    <property type="entry name" value="YVTN repeat-like/Quinoprotein amine dehydrogenase"/>
    <property type="match status" value="2"/>
</dbReference>
<dbReference type="RefSeq" id="XP_045952936.1">
    <property type="nucleotide sequence ID" value="XM_046094839.1"/>
</dbReference>
<comment type="similarity">
    <text evidence="6">Belongs to the WD repeat TRM82 family.</text>
</comment>
<feature type="compositionally biased region" description="Basic and acidic residues" evidence="8">
    <location>
        <begin position="92"/>
        <end position="109"/>
    </location>
</feature>
<feature type="repeat" description="WD" evidence="7">
    <location>
        <begin position="310"/>
        <end position="341"/>
    </location>
</feature>
<dbReference type="GO" id="GO:0043527">
    <property type="term" value="C:tRNA methyltransferase complex"/>
    <property type="evidence" value="ECO:0007669"/>
    <property type="project" value="TreeGrafter"/>
</dbReference>
<evidence type="ECO:0000256" key="7">
    <source>
        <dbReference type="PROSITE-ProRule" id="PRU00221"/>
    </source>
</evidence>
<dbReference type="GeneID" id="70123732"/>
<dbReference type="EMBL" id="JAGPXC010000010">
    <property type="protein sequence ID" value="KAH6646422.1"/>
    <property type="molecule type" value="Genomic_DNA"/>
</dbReference>
<evidence type="ECO:0000313" key="9">
    <source>
        <dbReference type="EMBL" id="KAH6646422.1"/>
    </source>
</evidence>
<feature type="region of interest" description="Disordered" evidence="8">
    <location>
        <begin position="42"/>
        <end position="128"/>
    </location>
</feature>
<dbReference type="SMART" id="SM00320">
    <property type="entry name" value="WD40"/>
    <property type="match status" value="3"/>
</dbReference>
<comment type="function">
    <text evidence="6">Required for the formation of N(7)-methylguanine at position 46 (m7G46) in tRNA. In the complex, it is required to stabilize and induce conformational changes of the catalytic subunit.</text>
</comment>
<reference evidence="9" key="1">
    <citation type="journal article" date="2021" name="Nat. Commun.">
        <title>Genetic determinants of endophytism in the Arabidopsis root mycobiome.</title>
        <authorList>
            <person name="Mesny F."/>
            <person name="Miyauchi S."/>
            <person name="Thiergart T."/>
            <person name="Pickel B."/>
            <person name="Atanasova L."/>
            <person name="Karlsson M."/>
            <person name="Huettel B."/>
            <person name="Barry K.W."/>
            <person name="Haridas S."/>
            <person name="Chen C."/>
            <person name="Bauer D."/>
            <person name="Andreopoulos W."/>
            <person name="Pangilinan J."/>
            <person name="LaButti K."/>
            <person name="Riley R."/>
            <person name="Lipzen A."/>
            <person name="Clum A."/>
            <person name="Drula E."/>
            <person name="Henrissat B."/>
            <person name="Kohler A."/>
            <person name="Grigoriev I.V."/>
            <person name="Martin F.M."/>
            <person name="Hacquard S."/>
        </authorList>
    </citation>
    <scope>NUCLEOTIDE SEQUENCE</scope>
    <source>
        <strain evidence="9">MPI-SDFR-AT-0073</strain>
    </source>
</reference>
<comment type="pathway">
    <text evidence="6">tRNA modification; N(7)-methylguanine-tRNA biosynthesis.</text>
</comment>
<dbReference type="SUPFAM" id="SSF50978">
    <property type="entry name" value="WD40 repeat-like"/>
    <property type="match status" value="1"/>
</dbReference>
<keyword evidence="10" id="KW-1185">Reference proteome</keyword>
<name>A0A9P8RID2_9PEZI</name>
<dbReference type="PANTHER" id="PTHR16288:SF0">
    <property type="entry name" value="TRNA (GUANINE-N(7)-)-METHYLTRANSFERASE NON-CATALYTIC SUBUNIT WDR4"/>
    <property type="match status" value="1"/>
</dbReference>
<evidence type="ECO:0000256" key="6">
    <source>
        <dbReference type="HAMAP-Rule" id="MF_03056"/>
    </source>
</evidence>
<dbReference type="AlphaFoldDB" id="A0A9P8RID2"/>
<dbReference type="GO" id="GO:0005634">
    <property type="term" value="C:nucleus"/>
    <property type="evidence" value="ECO:0007669"/>
    <property type="project" value="UniProtKB-SubCell"/>
</dbReference>
<comment type="caution">
    <text evidence="9">The sequence shown here is derived from an EMBL/GenBank/DDBJ whole genome shotgun (WGS) entry which is preliminary data.</text>
</comment>